<dbReference type="EMBL" id="MN739211">
    <property type="protein sequence ID" value="QHS93910.1"/>
    <property type="molecule type" value="Genomic_DNA"/>
</dbReference>
<reference evidence="3" key="1">
    <citation type="journal article" date="2020" name="Nature">
        <title>Giant virus diversity and host interactions through global metagenomics.</title>
        <authorList>
            <person name="Schulz F."/>
            <person name="Roux S."/>
            <person name="Paez-Espino D."/>
            <person name="Jungbluth S."/>
            <person name="Walsh D.A."/>
            <person name="Denef V.J."/>
            <person name="McMahon K.D."/>
            <person name="Konstantinidis K.T."/>
            <person name="Eloe-Fadrosh E.A."/>
            <person name="Kyrpides N.C."/>
            <person name="Woyke T."/>
        </authorList>
    </citation>
    <scope>NUCLEOTIDE SEQUENCE</scope>
    <source>
        <strain evidence="3">GVMAG-M-3300018080-19</strain>
    </source>
</reference>
<protein>
    <recommendedName>
        <fullName evidence="2">CCT domain-containing protein</fullName>
    </recommendedName>
</protein>
<dbReference type="InterPro" id="IPR010402">
    <property type="entry name" value="CCT_domain"/>
</dbReference>
<evidence type="ECO:0000259" key="2">
    <source>
        <dbReference type="PROSITE" id="PS51017"/>
    </source>
</evidence>
<accession>A0A6C0BPC7</accession>
<sequence>MEDWEVPLIQYQITLICPDLEPCKTVCYPIDFTNPYIHEMVIGALPLGQPPPPLLAPPKYKRTQHVEHAIQTYRNKRSRRRYRVEPLYPSRSKFASSRPRKHGRFIKMSAECS</sequence>
<organism evidence="3">
    <name type="scientific">viral metagenome</name>
    <dbReference type="NCBI Taxonomy" id="1070528"/>
    <lineage>
        <taxon>unclassified sequences</taxon>
        <taxon>metagenomes</taxon>
        <taxon>organismal metagenomes</taxon>
    </lineage>
</organism>
<name>A0A6C0BPC7_9ZZZZ</name>
<feature type="domain" description="CCT" evidence="2">
    <location>
        <begin position="66"/>
        <end position="108"/>
    </location>
</feature>
<evidence type="ECO:0000256" key="1">
    <source>
        <dbReference type="SAM" id="MobiDB-lite"/>
    </source>
</evidence>
<proteinExistence type="predicted"/>
<evidence type="ECO:0000313" key="3">
    <source>
        <dbReference type="EMBL" id="QHS93910.1"/>
    </source>
</evidence>
<dbReference type="Pfam" id="PF06203">
    <property type="entry name" value="CCT"/>
    <property type="match status" value="1"/>
</dbReference>
<feature type="region of interest" description="Disordered" evidence="1">
    <location>
        <begin position="93"/>
        <end position="113"/>
    </location>
</feature>
<dbReference type="AlphaFoldDB" id="A0A6C0BPC7"/>
<dbReference type="PROSITE" id="PS51017">
    <property type="entry name" value="CCT"/>
    <property type="match status" value="1"/>
</dbReference>